<keyword evidence="2" id="KW-0238">DNA-binding</keyword>
<reference evidence="6 7" key="1">
    <citation type="journal article" date="2019" name="Int. J. Syst. Evol. Microbiol.">
        <title>The Global Catalogue of Microorganisms (GCM) 10K type strain sequencing project: providing services to taxonomists for standard genome sequencing and annotation.</title>
        <authorList>
            <consortium name="The Broad Institute Genomics Platform"/>
            <consortium name="The Broad Institute Genome Sequencing Center for Infectious Disease"/>
            <person name="Wu L."/>
            <person name="Ma J."/>
        </authorList>
    </citation>
    <scope>NUCLEOTIDE SEQUENCE [LARGE SCALE GENOMIC DNA]</scope>
    <source>
        <strain evidence="6 7">JCM 16240</strain>
    </source>
</reference>
<evidence type="ECO:0000313" key="6">
    <source>
        <dbReference type="EMBL" id="GAA0227001.1"/>
    </source>
</evidence>
<dbReference type="SMART" id="SM00346">
    <property type="entry name" value="HTH_ICLR"/>
    <property type="match status" value="1"/>
</dbReference>
<feature type="domain" description="HTH iclR-type" evidence="4">
    <location>
        <begin position="15"/>
        <end position="80"/>
    </location>
</feature>
<dbReference type="PROSITE" id="PS51077">
    <property type="entry name" value="HTH_ICLR"/>
    <property type="match status" value="1"/>
</dbReference>
<evidence type="ECO:0000259" key="4">
    <source>
        <dbReference type="PROSITE" id="PS51077"/>
    </source>
</evidence>
<dbReference type="InterPro" id="IPR036388">
    <property type="entry name" value="WH-like_DNA-bd_sf"/>
</dbReference>
<keyword evidence="1" id="KW-0805">Transcription regulation</keyword>
<dbReference type="InterPro" id="IPR014757">
    <property type="entry name" value="Tscrpt_reg_IclR_C"/>
</dbReference>
<dbReference type="InterPro" id="IPR050707">
    <property type="entry name" value="HTH_MetabolicPath_Reg"/>
</dbReference>
<dbReference type="Gene3D" id="3.30.450.40">
    <property type="match status" value="1"/>
</dbReference>
<evidence type="ECO:0000259" key="5">
    <source>
        <dbReference type="PROSITE" id="PS51078"/>
    </source>
</evidence>
<dbReference type="Pfam" id="PF09339">
    <property type="entry name" value="HTH_IclR"/>
    <property type="match status" value="1"/>
</dbReference>
<organism evidence="6 7">
    <name type="scientific">Castellaniella daejeonensis</name>
    <dbReference type="NCBI Taxonomy" id="659013"/>
    <lineage>
        <taxon>Bacteria</taxon>
        <taxon>Pseudomonadati</taxon>
        <taxon>Pseudomonadota</taxon>
        <taxon>Betaproteobacteria</taxon>
        <taxon>Burkholderiales</taxon>
        <taxon>Alcaligenaceae</taxon>
        <taxon>Castellaniella</taxon>
    </lineage>
</organism>
<dbReference type="SUPFAM" id="SSF46785">
    <property type="entry name" value="Winged helix' DNA-binding domain"/>
    <property type="match status" value="1"/>
</dbReference>
<evidence type="ECO:0000256" key="2">
    <source>
        <dbReference type="ARBA" id="ARBA00023125"/>
    </source>
</evidence>
<gene>
    <name evidence="6" type="ORF">GCM10009125_14990</name>
</gene>
<dbReference type="InterPro" id="IPR029016">
    <property type="entry name" value="GAF-like_dom_sf"/>
</dbReference>
<proteinExistence type="predicted"/>
<comment type="caution">
    <text evidence="6">The sequence shown here is derived from an EMBL/GenBank/DDBJ whole genome shotgun (WGS) entry which is preliminary data.</text>
</comment>
<keyword evidence="3" id="KW-0804">Transcription</keyword>
<dbReference type="PANTHER" id="PTHR30136:SF24">
    <property type="entry name" value="HTH-TYPE TRANSCRIPTIONAL REPRESSOR ALLR"/>
    <property type="match status" value="1"/>
</dbReference>
<keyword evidence="7" id="KW-1185">Reference proteome</keyword>
<protein>
    <submittedName>
        <fullName evidence="6">IclR family transcriptional regulator</fullName>
    </submittedName>
</protein>
<name>A0ABN0TPT5_9BURK</name>
<evidence type="ECO:0000256" key="3">
    <source>
        <dbReference type="ARBA" id="ARBA00023163"/>
    </source>
</evidence>
<dbReference type="InterPro" id="IPR005471">
    <property type="entry name" value="Tscrpt_reg_IclR_N"/>
</dbReference>
<dbReference type="Proteomes" id="UP001501176">
    <property type="component" value="Unassembled WGS sequence"/>
</dbReference>
<accession>A0ABN0TPT5</accession>
<dbReference type="SUPFAM" id="SSF55781">
    <property type="entry name" value="GAF domain-like"/>
    <property type="match status" value="1"/>
</dbReference>
<dbReference type="Pfam" id="PF01614">
    <property type="entry name" value="IclR_C"/>
    <property type="match status" value="1"/>
</dbReference>
<evidence type="ECO:0000256" key="1">
    <source>
        <dbReference type="ARBA" id="ARBA00023015"/>
    </source>
</evidence>
<evidence type="ECO:0000313" key="7">
    <source>
        <dbReference type="Proteomes" id="UP001501176"/>
    </source>
</evidence>
<sequence>MVSVAIGSSGPFTMNELVDRSLRVLRILEKLSVASHPQTLTQLAQRTGLPKSSLLRTLNDMERASYVTRLPGRGGYVTGSRTHELGLSILRAPQLLRACRAALSRLVEITGETCNMNTLSGDTVQYLARVESPGHLRLQLHMDIGSHVPLHCTASGKLFLAFMRPAEQRALLGRLDLARMTPKTITQPETLVSALRPIRDQELSIDDEEFIVGMVAVAVPIKDRNGKVLAALACHAPTAQASLRDLMEKARFMRRTADELSLILASD</sequence>
<dbReference type="PROSITE" id="PS51078">
    <property type="entry name" value="ICLR_ED"/>
    <property type="match status" value="1"/>
</dbReference>
<dbReference type="PANTHER" id="PTHR30136">
    <property type="entry name" value="HELIX-TURN-HELIX TRANSCRIPTIONAL REGULATOR, ICLR FAMILY"/>
    <property type="match status" value="1"/>
</dbReference>
<dbReference type="InterPro" id="IPR036390">
    <property type="entry name" value="WH_DNA-bd_sf"/>
</dbReference>
<dbReference type="EMBL" id="BAAAFN010000011">
    <property type="protein sequence ID" value="GAA0227001.1"/>
    <property type="molecule type" value="Genomic_DNA"/>
</dbReference>
<feature type="domain" description="IclR-ED" evidence="5">
    <location>
        <begin position="81"/>
        <end position="266"/>
    </location>
</feature>
<dbReference type="Gene3D" id="1.10.10.10">
    <property type="entry name" value="Winged helix-like DNA-binding domain superfamily/Winged helix DNA-binding domain"/>
    <property type="match status" value="1"/>
</dbReference>